<dbReference type="GeneID" id="31003651"/>
<dbReference type="RefSeq" id="XP_020121532.1">
    <property type="nucleotide sequence ID" value="XM_020266247.1"/>
</dbReference>
<dbReference type="AlphaFoldDB" id="A0A225AIY1"/>
<dbReference type="PANTHER" id="PTHR43569:SF2">
    <property type="entry name" value="AMIDOHYDROLASE-RELATED DOMAIN-CONTAINING PROTEIN"/>
    <property type="match status" value="1"/>
</dbReference>
<protein>
    <recommendedName>
        <fullName evidence="2">Amidohydrolase-related domain-containing protein</fullName>
    </recommendedName>
</protein>
<sequence>MTLPIVDSHVHLWTQAQLETLAWHTADNPLGVQHSVEEYLSSVGLDQVTQNKSHGLEPAAASQKYLLRGFIYLEVDRKSSVDEQNDGKEGSCWTHVLDEVSFLARIARGLPLKCEGHVESHKQMLLGFVPWAPVPGGPVVLERYLALVKERIIMTLSEPSFLKNIDDDDVWKKLRGVRYLVQDKPAGTMLQPGFVEGLKWLGRQQLAFDLGVDARQGGLWHLREAVELMRRVYHGVDEEDRIRIVINETTIISHPDFLEWKSLVTAMATASSTTYMKLSGLFSEFPSLDQHYRGSTEPAENEHAVIDYIVSHVRPWTDVIFDVFGPHRVMFGSDWPVCTIGNGAAASSSAAEKRREQGAWSRWRAVVEKVLDGRALSEDEKRDVWGGVAIRAYGIS</sequence>
<dbReference type="STRING" id="1441469.A0A225AIY1"/>
<comment type="similarity">
    <text evidence="1">Belongs to the metallo-dependent hydrolases superfamily.</text>
</comment>
<evidence type="ECO:0000256" key="1">
    <source>
        <dbReference type="ARBA" id="ARBA00038310"/>
    </source>
</evidence>
<keyword evidence="4" id="KW-1185">Reference proteome</keyword>
<dbReference type="Pfam" id="PF04909">
    <property type="entry name" value="Amidohydro_2"/>
    <property type="match status" value="1"/>
</dbReference>
<feature type="domain" description="Amidohydrolase-related" evidence="2">
    <location>
        <begin position="255"/>
        <end position="395"/>
    </location>
</feature>
<dbReference type="EMBL" id="LFMY01000004">
    <property type="protein sequence ID" value="OKL61411.1"/>
    <property type="molecule type" value="Genomic_DNA"/>
</dbReference>
<evidence type="ECO:0000313" key="3">
    <source>
        <dbReference type="EMBL" id="OKL61411.1"/>
    </source>
</evidence>
<evidence type="ECO:0000313" key="4">
    <source>
        <dbReference type="Proteomes" id="UP000214365"/>
    </source>
</evidence>
<dbReference type="OrthoDB" id="2135488at2759"/>
<name>A0A225AIY1_TALAT</name>
<dbReference type="InterPro" id="IPR006680">
    <property type="entry name" value="Amidohydro-rel"/>
</dbReference>
<dbReference type="InterPro" id="IPR032466">
    <property type="entry name" value="Metal_Hydrolase"/>
</dbReference>
<dbReference type="InterPro" id="IPR052350">
    <property type="entry name" value="Metallo-dep_Lactonases"/>
</dbReference>
<dbReference type="Proteomes" id="UP000214365">
    <property type="component" value="Unassembled WGS sequence"/>
</dbReference>
<organism evidence="3 4">
    <name type="scientific">Talaromyces atroroseus</name>
    <dbReference type="NCBI Taxonomy" id="1441469"/>
    <lineage>
        <taxon>Eukaryota</taxon>
        <taxon>Fungi</taxon>
        <taxon>Dikarya</taxon>
        <taxon>Ascomycota</taxon>
        <taxon>Pezizomycotina</taxon>
        <taxon>Eurotiomycetes</taxon>
        <taxon>Eurotiomycetidae</taxon>
        <taxon>Eurotiales</taxon>
        <taxon>Trichocomaceae</taxon>
        <taxon>Talaromyces</taxon>
        <taxon>Talaromyces sect. Trachyspermi</taxon>
    </lineage>
</organism>
<dbReference type="GO" id="GO:0016787">
    <property type="term" value="F:hydrolase activity"/>
    <property type="evidence" value="ECO:0007669"/>
    <property type="project" value="InterPro"/>
</dbReference>
<reference evidence="3 4" key="1">
    <citation type="submission" date="2015-06" db="EMBL/GenBank/DDBJ databases">
        <title>Talaromyces atroroseus IBT 11181 draft genome.</title>
        <authorList>
            <person name="Rasmussen K.B."/>
            <person name="Rasmussen S."/>
            <person name="Petersen B."/>
            <person name="Sicheritz-Ponten T."/>
            <person name="Mortensen U.H."/>
            <person name="Thrane U."/>
        </authorList>
    </citation>
    <scope>NUCLEOTIDE SEQUENCE [LARGE SCALE GENOMIC DNA]</scope>
    <source>
        <strain evidence="3 4">IBT 11181</strain>
    </source>
</reference>
<dbReference type="Gene3D" id="3.20.20.140">
    <property type="entry name" value="Metal-dependent hydrolases"/>
    <property type="match status" value="1"/>
</dbReference>
<dbReference type="SUPFAM" id="SSF51556">
    <property type="entry name" value="Metallo-dependent hydrolases"/>
    <property type="match status" value="1"/>
</dbReference>
<comment type="caution">
    <text evidence="3">The sequence shown here is derived from an EMBL/GenBank/DDBJ whole genome shotgun (WGS) entry which is preliminary data.</text>
</comment>
<evidence type="ECO:0000259" key="2">
    <source>
        <dbReference type="Pfam" id="PF04909"/>
    </source>
</evidence>
<dbReference type="PANTHER" id="PTHR43569">
    <property type="entry name" value="AMIDOHYDROLASE"/>
    <property type="match status" value="1"/>
</dbReference>
<accession>A0A225AIY1</accession>
<proteinExistence type="inferred from homology"/>
<gene>
    <name evidence="3" type="ORF">UA08_03896</name>
</gene>